<dbReference type="RefSeq" id="WP_311630880.1">
    <property type="nucleotide sequence ID" value="NZ_JAVREN010000016.1"/>
</dbReference>
<comment type="caution">
    <text evidence="3">The sequence shown here is derived from an EMBL/GenBank/DDBJ whole genome shotgun (WGS) entry which is preliminary data.</text>
</comment>
<evidence type="ECO:0000313" key="4">
    <source>
        <dbReference type="Proteomes" id="UP001183388"/>
    </source>
</evidence>
<dbReference type="EMBL" id="JAVREN010000016">
    <property type="protein sequence ID" value="MDT0307927.1"/>
    <property type="molecule type" value="Genomic_DNA"/>
</dbReference>
<keyword evidence="4" id="KW-1185">Reference proteome</keyword>
<dbReference type="Pfam" id="PF14361">
    <property type="entry name" value="RsbRD_N"/>
    <property type="match status" value="1"/>
</dbReference>
<dbReference type="InterPro" id="IPR025751">
    <property type="entry name" value="RsbRD_N_dom"/>
</dbReference>
<organism evidence="3 4">
    <name type="scientific">Streptomyces boetiae</name>
    <dbReference type="NCBI Taxonomy" id="3075541"/>
    <lineage>
        <taxon>Bacteria</taxon>
        <taxon>Bacillati</taxon>
        <taxon>Actinomycetota</taxon>
        <taxon>Actinomycetes</taxon>
        <taxon>Kitasatosporales</taxon>
        <taxon>Streptomycetaceae</taxon>
        <taxon>Streptomyces</taxon>
    </lineage>
</organism>
<protein>
    <submittedName>
        <fullName evidence="3">Helix-turn-helix domain-containing protein</fullName>
    </submittedName>
</protein>
<accession>A0ABU2L9B5</accession>
<dbReference type="Proteomes" id="UP001183388">
    <property type="component" value="Unassembled WGS sequence"/>
</dbReference>
<feature type="domain" description="RsbT co-antagonist protein RsbRD N-terminal" evidence="2">
    <location>
        <begin position="26"/>
        <end position="163"/>
    </location>
</feature>
<evidence type="ECO:0000259" key="1">
    <source>
        <dbReference type="Pfam" id="PF13556"/>
    </source>
</evidence>
<dbReference type="PANTHER" id="PTHR33744:SF1">
    <property type="entry name" value="DNA-BINDING TRANSCRIPTIONAL ACTIVATOR ADER"/>
    <property type="match status" value="1"/>
</dbReference>
<evidence type="ECO:0000259" key="2">
    <source>
        <dbReference type="Pfam" id="PF14361"/>
    </source>
</evidence>
<dbReference type="InterPro" id="IPR042070">
    <property type="entry name" value="PucR_C-HTH_sf"/>
</dbReference>
<proteinExistence type="predicted"/>
<dbReference type="Pfam" id="PF13556">
    <property type="entry name" value="HTH_30"/>
    <property type="match status" value="1"/>
</dbReference>
<dbReference type="PANTHER" id="PTHR33744">
    <property type="entry name" value="CARBOHYDRATE DIACID REGULATOR"/>
    <property type="match status" value="1"/>
</dbReference>
<dbReference type="InterPro" id="IPR051448">
    <property type="entry name" value="CdaR-like_regulators"/>
</dbReference>
<feature type="domain" description="PucR C-terminal helix-turn-helix" evidence="1">
    <location>
        <begin position="329"/>
        <end position="385"/>
    </location>
</feature>
<dbReference type="Gene3D" id="1.10.10.2840">
    <property type="entry name" value="PucR C-terminal helix-turn-helix domain"/>
    <property type="match status" value="1"/>
</dbReference>
<sequence>MAAEAPAQSADLFVRACGRLLRRGNEFTDSVTQAIRAEVPYYGDPLLAPPDLDRLVHRGSTLGLETHIDPARITDVELFTRELGLRIAERNRSVDEVLAAYRAAASAFWRGIVRTVERERLGDVHDLVHVADWVWKSVDRDSGMIVDAYRQIAADGATRSAERLRVIVAALLEPDVSPVFARDCAALLDLPAEGRYAVVLAVTGRPSGHPGWHPQIPGIPLLHHARGGQDIYIAVLGDRSIDALVAGLSPDRGVRVGISPVVQGLAGLAHGRDLAELALRTCRADGEIARLDARLPQGLLVSRPDLSAELATRALRPVLALEPADRDLLLDTVRCWIDQGGSALRTGQRLFCHRNTVLNRLRRFEATTGLDLSRPRDLVAVTLALDTYRLLGPASFLAGPRELP</sequence>
<gene>
    <name evidence="3" type="ORF">RM780_13270</name>
</gene>
<dbReference type="InterPro" id="IPR025736">
    <property type="entry name" value="PucR_C-HTH_dom"/>
</dbReference>
<reference evidence="4" key="1">
    <citation type="submission" date="2023-07" db="EMBL/GenBank/DDBJ databases">
        <title>30 novel species of actinomycetes from the DSMZ collection.</title>
        <authorList>
            <person name="Nouioui I."/>
        </authorList>
    </citation>
    <scope>NUCLEOTIDE SEQUENCE [LARGE SCALE GENOMIC DNA]</scope>
    <source>
        <strain evidence="4">DSM 44917</strain>
    </source>
</reference>
<evidence type="ECO:0000313" key="3">
    <source>
        <dbReference type="EMBL" id="MDT0307927.1"/>
    </source>
</evidence>
<name>A0ABU2L9B5_9ACTN</name>